<evidence type="ECO:0000259" key="6">
    <source>
        <dbReference type="PROSITE" id="PS51012"/>
    </source>
</evidence>
<keyword evidence="2 5" id="KW-0812">Transmembrane</keyword>
<feature type="transmembrane region" description="Helical" evidence="5">
    <location>
        <begin position="131"/>
        <end position="153"/>
    </location>
</feature>
<dbReference type="GO" id="GO:0140359">
    <property type="term" value="F:ABC-type transporter activity"/>
    <property type="evidence" value="ECO:0007669"/>
    <property type="project" value="InterPro"/>
</dbReference>
<feature type="transmembrane region" description="Helical" evidence="5">
    <location>
        <begin position="20"/>
        <end position="40"/>
    </location>
</feature>
<dbReference type="EMBL" id="FOHQ01000001">
    <property type="protein sequence ID" value="SES68971.1"/>
    <property type="molecule type" value="Genomic_DNA"/>
</dbReference>
<evidence type="ECO:0000256" key="2">
    <source>
        <dbReference type="ARBA" id="ARBA00022692"/>
    </source>
</evidence>
<dbReference type="Pfam" id="PF01061">
    <property type="entry name" value="ABC2_membrane"/>
    <property type="match status" value="1"/>
</dbReference>
<dbReference type="InterPro" id="IPR047817">
    <property type="entry name" value="ABC2_TM_bact-type"/>
</dbReference>
<name>A0A1H9YIV3_9EURY</name>
<keyword evidence="3 5" id="KW-1133">Transmembrane helix</keyword>
<evidence type="ECO:0000256" key="4">
    <source>
        <dbReference type="ARBA" id="ARBA00023136"/>
    </source>
</evidence>
<keyword evidence="8" id="KW-1185">Reference proteome</keyword>
<feature type="transmembrane region" description="Helical" evidence="5">
    <location>
        <begin position="95"/>
        <end position="119"/>
    </location>
</feature>
<evidence type="ECO:0000313" key="7">
    <source>
        <dbReference type="EMBL" id="SES68971.1"/>
    </source>
</evidence>
<gene>
    <name evidence="7" type="ORF">SAMN04488587_0600</name>
</gene>
<keyword evidence="4 5" id="KW-0472">Membrane</keyword>
<feature type="transmembrane region" description="Helical" evidence="5">
    <location>
        <begin position="217"/>
        <end position="236"/>
    </location>
</feature>
<dbReference type="PIRSF" id="PIRSF006648">
    <property type="entry name" value="DrrB"/>
    <property type="match status" value="1"/>
</dbReference>
<dbReference type="AlphaFoldDB" id="A0A1H9YIV3"/>
<evidence type="ECO:0000256" key="3">
    <source>
        <dbReference type="ARBA" id="ARBA00022989"/>
    </source>
</evidence>
<evidence type="ECO:0000256" key="1">
    <source>
        <dbReference type="ARBA" id="ARBA00004141"/>
    </source>
</evidence>
<dbReference type="InterPro" id="IPR051784">
    <property type="entry name" value="Nod_factor_ABC_transporter"/>
</dbReference>
<dbReference type="GO" id="GO:0043190">
    <property type="term" value="C:ATP-binding cassette (ABC) transporter complex"/>
    <property type="evidence" value="ECO:0007669"/>
    <property type="project" value="InterPro"/>
</dbReference>
<evidence type="ECO:0000313" key="8">
    <source>
        <dbReference type="Proteomes" id="UP000243338"/>
    </source>
</evidence>
<dbReference type="InterPro" id="IPR013525">
    <property type="entry name" value="ABC2_TM"/>
</dbReference>
<dbReference type="Proteomes" id="UP000243338">
    <property type="component" value="Unassembled WGS sequence"/>
</dbReference>
<evidence type="ECO:0000256" key="5">
    <source>
        <dbReference type="SAM" id="Phobius"/>
    </source>
</evidence>
<dbReference type="PANTHER" id="PTHR43229">
    <property type="entry name" value="NODULATION PROTEIN J"/>
    <property type="match status" value="1"/>
</dbReference>
<organism evidence="7 8">
    <name type="scientific">Methanococcoides vulcani</name>
    <dbReference type="NCBI Taxonomy" id="1353158"/>
    <lineage>
        <taxon>Archaea</taxon>
        <taxon>Methanobacteriati</taxon>
        <taxon>Methanobacteriota</taxon>
        <taxon>Stenosarchaea group</taxon>
        <taxon>Methanomicrobia</taxon>
        <taxon>Methanosarcinales</taxon>
        <taxon>Methanosarcinaceae</taxon>
        <taxon>Methanococcoides</taxon>
    </lineage>
</organism>
<feature type="domain" description="ABC transmembrane type-2" evidence="6">
    <location>
        <begin position="16"/>
        <end position="239"/>
    </location>
</feature>
<dbReference type="RefSeq" id="WP_091688805.1">
    <property type="nucleotide sequence ID" value="NZ_CAAGSJ010000003.1"/>
</dbReference>
<proteinExistence type="predicted"/>
<reference evidence="8" key="1">
    <citation type="submission" date="2016-10" db="EMBL/GenBank/DDBJ databases">
        <authorList>
            <person name="Varghese N."/>
            <person name="Submissions S."/>
        </authorList>
    </citation>
    <scope>NUCLEOTIDE SEQUENCE [LARGE SCALE GENOMIC DNA]</scope>
    <source>
        <strain evidence="8">SLH 33</strain>
    </source>
</reference>
<dbReference type="InterPro" id="IPR000412">
    <property type="entry name" value="ABC_2_transport"/>
</dbReference>
<dbReference type="STRING" id="1353158.SAMN04488587_0600"/>
<sequence>MRAIIHYFERDFKKWTRGRINVFSSLMMPAAWLILVGLTLPTKFTDNYLEFITPGILVMTMLFSSLQGGSLMIFEKMLGFLNKFLAMPAPRESILFGKIMFITTRGLLQTTVILIIATLLGVRLENPMNIVLIYITLFLFGVLFSSLSTTVALHLSDHDGYAAVSSMVSMPLFFTSSALMPYDVMPEWLRFMAHLNPVSYAIDSTRELFTGGIPFEGIAGLAVAAAIMLIIGIYQFRKATV</sequence>
<comment type="subcellular location">
    <subcellularLocation>
        <location evidence="1">Membrane</location>
        <topology evidence="1">Multi-pass membrane protein</topology>
    </subcellularLocation>
</comment>
<protein>
    <submittedName>
        <fullName evidence="7">ABC-2 type transport system permease protein</fullName>
    </submittedName>
</protein>
<dbReference type="PANTHER" id="PTHR43229:SF2">
    <property type="entry name" value="NODULATION PROTEIN J"/>
    <property type="match status" value="1"/>
</dbReference>
<dbReference type="OrthoDB" id="147058at2157"/>
<feature type="transmembrane region" description="Helical" evidence="5">
    <location>
        <begin position="160"/>
        <end position="182"/>
    </location>
</feature>
<feature type="transmembrane region" description="Helical" evidence="5">
    <location>
        <begin position="52"/>
        <end position="74"/>
    </location>
</feature>
<dbReference type="PROSITE" id="PS51012">
    <property type="entry name" value="ABC_TM2"/>
    <property type="match status" value="1"/>
</dbReference>
<accession>A0A1H9YIV3</accession>